<evidence type="ECO:0000313" key="2">
    <source>
        <dbReference type="EMBL" id="RRT82851.1"/>
    </source>
</evidence>
<sequence>MEQKLSLDSESEYGGIKLGDQDQEVSTDTMTERGRGHRGRSRRVKATQSRVGLGRAARKPTGKRVIVDKWQGSNDTAGAGGEYDNNEGSRVRKQQLRLRLRREKGVATRDESAAM</sequence>
<comment type="caution">
    <text evidence="2">The sequence shown here is derived from an EMBL/GenBank/DDBJ whole genome shotgun (WGS) entry which is preliminary data.</text>
</comment>
<dbReference type="Proteomes" id="UP000287651">
    <property type="component" value="Unassembled WGS sequence"/>
</dbReference>
<feature type="compositionally biased region" description="Basic residues" evidence="1">
    <location>
        <begin position="35"/>
        <end position="45"/>
    </location>
</feature>
<dbReference type="EMBL" id="AMZH03000613">
    <property type="protein sequence ID" value="RRT82851.1"/>
    <property type="molecule type" value="Genomic_DNA"/>
</dbReference>
<evidence type="ECO:0000313" key="3">
    <source>
        <dbReference type="Proteomes" id="UP000287651"/>
    </source>
</evidence>
<feature type="region of interest" description="Disordered" evidence="1">
    <location>
        <begin position="1"/>
        <end position="94"/>
    </location>
</feature>
<organism evidence="2 3">
    <name type="scientific">Ensete ventricosum</name>
    <name type="common">Abyssinian banana</name>
    <name type="synonym">Musa ensete</name>
    <dbReference type="NCBI Taxonomy" id="4639"/>
    <lineage>
        <taxon>Eukaryota</taxon>
        <taxon>Viridiplantae</taxon>
        <taxon>Streptophyta</taxon>
        <taxon>Embryophyta</taxon>
        <taxon>Tracheophyta</taxon>
        <taxon>Spermatophyta</taxon>
        <taxon>Magnoliopsida</taxon>
        <taxon>Liliopsida</taxon>
        <taxon>Zingiberales</taxon>
        <taxon>Musaceae</taxon>
        <taxon>Ensete</taxon>
    </lineage>
</organism>
<gene>
    <name evidence="2" type="ORF">B296_00003767</name>
</gene>
<evidence type="ECO:0000256" key="1">
    <source>
        <dbReference type="SAM" id="MobiDB-lite"/>
    </source>
</evidence>
<proteinExistence type="predicted"/>
<name>A0A427B310_ENSVE</name>
<protein>
    <submittedName>
        <fullName evidence="2">Uncharacterized protein</fullName>
    </submittedName>
</protein>
<accession>A0A427B310</accession>
<dbReference type="AlphaFoldDB" id="A0A427B310"/>
<reference evidence="2 3" key="1">
    <citation type="journal article" date="2014" name="Agronomy (Basel)">
        <title>A Draft Genome Sequence for Ensete ventricosum, the Drought-Tolerant Tree Against Hunger.</title>
        <authorList>
            <person name="Harrison J."/>
            <person name="Moore K.A."/>
            <person name="Paszkiewicz K."/>
            <person name="Jones T."/>
            <person name="Grant M."/>
            <person name="Ambacheew D."/>
            <person name="Muzemil S."/>
            <person name="Studholme D.J."/>
        </authorList>
    </citation>
    <scope>NUCLEOTIDE SEQUENCE [LARGE SCALE GENOMIC DNA]</scope>
</reference>